<comment type="subunit">
    <text evidence="7">Heterotetramer of 2 MoaD subunits and 2 MoaE subunits. Also stable as homodimer. The enzyme changes between these two forms during catalysis.</text>
</comment>
<dbReference type="SUPFAM" id="SSF54690">
    <property type="entry name" value="Molybdopterin synthase subunit MoaE"/>
    <property type="match status" value="1"/>
</dbReference>
<name>A0A1E5Q7E4_9PROT</name>
<evidence type="ECO:0000313" key="15">
    <source>
        <dbReference type="Proteomes" id="UP000095347"/>
    </source>
</evidence>
<evidence type="ECO:0000256" key="2">
    <source>
        <dbReference type="ARBA" id="ARBA00005426"/>
    </source>
</evidence>
<dbReference type="EC" id="2.8.1.12" evidence="3"/>
<dbReference type="Gene3D" id="3.90.1170.40">
    <property type="entry name" value="Molybdopterin biosynthesis MoaE subunit"/>
    <property type="match status" value="1"/>
</dbReference>
<dbReference type="Pfam" id="PF02391">
    <property type="entry name" value="MoaE"/>
    <property type="match status" value="1"/>
</dbReference>
<comment type="similarity">
    <text evidence="2">Belongs to the MoaE family.</text>
</comment>
<evidence type="ECO:0000256" key="1">
    <source>
        <dbReference type="ARBA" id="ARBA00005046"/>
    </source>
</evidence>
<dbReference type="OrthoDB" id="9803224at2"/>
<evidence type="ECO:0000256" key="5">
    <source>
        <dbReference type="ARBA" id="ARBA00023150"/>
    </source>
</evidence>
<dbReference type="InterPro" id="IPR036563">
    <property type="entry name" value="MoaE_sf"/>
</dbReference>
<dbReference type="Proteomes" id="UP000095347">
    <property type="component" value="Unassembled WGS sequence"/>
</dbReference>
<evidence type="ECO:0000256" key="10">
    <source>
        <dbReference type="ARBA" id="ARBA00030781"/>
    </source>
</evidence>
<evidence type="ECO:0000256" key="9">
    <source>
        <dbReference type="ARBA" id="ARBA00030407"/>
    </source>
</evidence>
<comment type="catalytic activity">
    <reaction evidence="12">
        <text>2 [molybdopterin-synthase sulfur-carrier protein]-C-terminal-Gly-aminoethanethioate + cyclic pyranopterin phosphate + H2O = molybdopterin + 2 [molybdopterin-synthase sulfur-carrier protein]-C-terminal Gly-Gly + 2 H(+)</text>
        <dbReference type="Rhea" id="RHEA:26333"/>
        <dbReference type="Rhea" id="RHEA-COMP:12202"/>
        <dbReference type="Rhea" id="RHEA-COMP:19907"/>
        <dbReference type="ChEBI" id="CHEBI:15377"/>
        <dbReference type="ChEBI" id="CHEBI:15378"/>
        <dbReference type="ChEBI" id="CHEBI:58698"/>
        <dbReference type="ChEBI" id="CHEBI:59648"/>
        <dbReference type="ChEBI" id="CHEBI:90778"/>
        <dbReference type="ChEBI" id="CHEBI:232372"/>
        <dbReference type="EC" id="2.8.1.12"/>
    </reaction>
</comment>
<dbReference type="EMBL" id="MCGG01000025">
    <property type="protein sequence ID" value="OEJ67086.1"/>
    <property type="molecule type" value="Genomic_DNA"/>
</dbReference>
<evidence type="ECO:0000256" key="8">
    <source>
        <dbReference type="ARBA" id="ARBA00029745"/>
    </source>
</evidence>
<feature type="region of interest" description="Disordered" evidence="13">
    <location>
        <begin position="130"/>
        <end position="150"/>
    </location>
</feature>
<protein>
    <recommendedName>
        <fullName evidence="4">Molybdopterin synthase catalytic subunit</fullName>
        <ecNumber evidence="3">2.8.1.12</ecNumber>
    </recommendedName>
    <alternativeName>
        <fullName evidence="10">MPT synthase subunit 2</fullName>
    </alternativeName>
    <alternativeName>
        <fullName evidence="8">Molybdenum cofactor biosynthesis protein E</fullName>
    </alternativeName>
    <alternativeName>
        <fullName evidence="9">Molybdopterin-converting factor large subunit</fullName>
    </alternativeName>
    <alternativeName>
        <fullName evidence="11">Molybdopterin-converting factor subunit 2</fullName>
    </alternativeName>
</protein>
<proteinExistence type="inferred from homology"/>
<evidence type="ECO:0000313" key="14">
    <source>
        <dbReference type="EMBL" id="OEJ67086.1"/>
    </source>
</evidence>
<dbReference type="STRING" id="28181.BEN30_09920"/>
<dbReference type="RefSeq" id="WP_069957916.1">
    <property type="nucleotide sequence ID" value="NZ_MCGG01000025.1"/>
</dbReference>
<comment type="caution">
    <text evidence="14">The sequence shown here is derived from an EMBL/GenBank/DDBJ whole genome shotgun (WGS) entry which is preliminary data.</text>
</comment>
<gene>
    <name evidence="14" type="ORF">BEN30_09920</name>
</gene>
<reference evidence="15" key="1">
    <citation type="submission" date="2016-07" db="EMBL/GenBank/DDBJ databases">
        <authorList>
            <person name="Florea S."/>
            <person name="Webb J.S."/>
            <person name="Jaromczyk J."/>
            <person name="Schardl C.L."/>
        </authorList>
    </citation>
    <scope>NUCLEOTIDE SEQUENCE [LARGE SCALE GENOMIC DNA]</scope>
    <source>
        <strain evidence="15">MV-1</strain>
    </source>
</reference>
<dbReference type="AlphaFoldDB" id="A0A1E5Q7E4"/>
<sequence>MIRVQEDDFDPGLELERLSAGNHGIGGVCSFIGLVRDIADDEQVSAMTLEHYPGMTQKQLEAIEKEAHARWPLDATLIIHRYGRLEAGARIVFVATASAHRDAAFEACHFLMDWLKTKAPFWKKETTEAGDQWVEAKDSDEQATRRWNKT</sequence>
<evidence type="ECO:0000256" key="11">
    <source>
        <dbReference type="ARBA" id="ARBA00032474"/>
    </source>
</evidence>
<feature type="compositionally biased region" description="Basic and acidic residues" evidence="13">
    <location>
        <begin position="134"/>
        <end position="144"/>
    </location>
</feature>
<accession>A0A1E5Q7E4</accession>
<dbReference type="InterPro" id="IPR003448">
    <property type="entry name" value="Mopterin_biosynth_MoaE"/>
</dbReference>
<evidence type="ECO:0000256" key="12">
    <source>
        <dbReference type="ARBA" id="ARBA00049878"/>
    </source>
</evidence>
<dbReference type="CDD" id="cd00756">
    <property type="entry name" value="MoaE"/>
    <property type="match status" value="1"/>
</dbReference>
<organism evidence="14 15">
    <name type="scientific">Magnetovibrio blakemorei</name>
    <dbReference type="NCBI Taxonomy" id="28181"/>
    <lineage>
        <taxon>Bacteria</taxon>
        <taxon>Pseudomonadati</taxon>
        <taxon>Pseudomonadota</taxon>
        <taxon>Alphaproteobacteria</taxon>
        <taxon>Rhodospirillales</taxon>
        <taxon>Magnetovibrionaceae</taxon>
        <taxon>Magnetovibrio</taxon>
    </lineage>
</organism>
<dbReference type="PANTHER" id="PTHR23404">
    <property type="entry name" value="MOLYBDOPTERIN SYNTHASE RELATED"/>
    <property type="match status" value="1"/>
</dbReference>
<comment type="pathway">
    <text evidence="1">Cofactor biosynthesis; molybdopterin biosynthesis.</text>
</comment>
<evidence type="ECO:0000256" key="13">
    <source>
        <dbReference type="SAM" id="MobiDB-lite"/>
    </source>
</evidence>
<dbReference type="UniPathway" id="UPA00344"/>
<dbReference type="GO" id="GO:0006777">
    <property type="term" value="P:Mo-molybdopterin cofactor biosynthetic process"/>
    <property type="evidence" value="ECO:0007669"/>
    <property type="project" value="UniProtKB-KW"/>
</dbReference>
<comment type="function">
    <text evidence="6">Converts molybdopterin precursor Z into molybdopterin. This requires the incorporation of two sulfur atoms into precursor Z to generate a dithiolene group. The sulfur is provided by MoaD.</text>
</comment>
<dbReference type="GO" id="GO:0030366">
    <property type="term" value="F:molybdopterin synthase activity"/>
    <property type="evidence" value="ECO:0007669"/>
    <property type="project" value="UniProtKB-EC"/>
</dbReference>
<evidence type="ECO:0000256" key="4">
    <source>
        <dbReference type="ARBA" id="ARBA00013858"/>
    </source>
</evidence>
<keyword evidence="5" id="KW-0501">Molybdenum cofactor biosynthesis</keyword>
<evidence type="ECO:0000256" key="7">
    <source>
        <dbReference type="ARBA" id="ARBA00026066"/>
    </source>
</evidence>
<evidence type="ECO:0000256" key="3">
    <source>
        <dbReference type="ARBA" id="ARBA00011950"/>
    </source>
</evidence>
<keyword evidence="15" id="KW-1185">Reference proteome</keyword>
<evidence type="ECO:0000256" key="6">
    <source>
        <dbReference type="ARBA" id="ARBA00025448"/>
    </source>
</evidence>